<name>A0ABX7LCS1_9BACL</name>
<keyword evidence="4" id="KW-1185">Reference proteome</keyword>
<dbReference type="RefSeq" id="WP_206103458.1">
    <property type="nucleotide sequence ID" value="NZ_CP070969.1"/>
</dbReference>
<feature type="domain" description="Calcineurin-like phosphoesterase" evidence="2">
    <location>
        <begin position="4"/>
        <end position="200"/>
    </location>
</feature>
<dbReference type="Gene3D" id="3.60.21.10">
    <property type="match status" value="1"/>
</dbReference>
<dbReference type="EMBL" id="CP070969">
    <property type="protein sequence ID" value="QSF45938.1"/>
    <property type="molecule type" value="Genomic_DNA"/>
</dbReference>
<dbReference type="Proteomes" id="UP000663452">
    <property type="component" value="Chromosome"/>
</dbReference>
<accession>A0ABX7LCS1</accession>
<dbReference type="PANTHER" id="PTHR42850">
    <property type="entry name" value="METALLOPHOSPHOESTERASE"/>
    <property type="match status" value="1"/>
</dbReference>
<proteinExistence type="inferred from homology"/>
<dbReference type="InterPro" id="IPR029052">
    <property type="entry name" value="Metallo-depent_PP-like"/>
</dbReference>
<gene>
    <name evidence="3" type="ORF">JRJ22_04710</name>
</gene>
<comment type="similarity">
    <text evidence="1">Belongs to the metallophosphoesterase superfamily. YfcE family.</text>
</comment>
<organism evidence="3 4">
    <name type="scientific">Paenibacillus tianjinensis</name>
    <dbReference type="NCBI Taxonomy" id="2810347"/>
    <lineage>
        <taxon>Bacteria</taxon>
        <taxon>Bacillati</taxon>
        <taxon>Bacillota</taxon>
        <taxon>Bacilli</taxon>
        <taxon>Bacillales</taxon>
        <taxon>Paenibacillaceae</taxon>
        <taxon>Paenibacillus</taxon>
    </lineage>
</organism>
<dbReference type="SUPFAM" id="SSF56300">
    <property type="entry name" value="Metallo-dependent phosphatases"/>
    <property type="match status" value="1"/>
</dbReference>
<evidence type="ECO:0000313" key="4">
    <source>
        <dbReference type="Proteomes" id="UP000663452"/>
    </source>
</evidence>
<evidence type="ECO:0000313" key="3">
    <source>
        <dbReference type="EMBL" id="QSF45938.1"/>
    </source>
</evidence>
<evidence type="ECO:0000259" key="2">
    <source>
        <dbReference type="Pfam" id="PF12850"/>
    </source>
</evidence>
<protein>
    <submittedName>
        <fullName evidence="3">Metallophosphoesterase family protein</fullName>
    </submittedName>
</protein>
<dbReference type="InterPro" id="IPR050126">
    <property type="entry name" value="Ap4A_hydrolase"/>
</dbReference>
<dbReference type="InterPro" id="IPR024654">
    <property type="entry name" value="Calcineurin-like_PHP_lpxH"/>
</dbReference>
<evidence type="ECO:0000256" key="1">
    <source>
        <dbReference type="ARBA" id="ARBA00008950"/>
    </source>
</evidence>
<reference evidence="3 4" key="1">
    <citation type="submission" date="2021-02" db="EMBL/GenBank/DDBJ databases">
        <title>Paenibacillus tianjinensis sp. nov.</title>
        <authorList>
            <person name="Liu H."/>
        </authorList>
    </citation>
    <scope>NUCLEOTIDE SEQUENCE [LARGE SCALE GENOMIC DNA]</scope>
    <source>
        <strain evidence="3 4">TB2019</strain>
    </source>
</reference>
<dbReference type="InterPro" id="IPR011152">
    <property type="entry name" value="Pesterase_MJ0912"/>
</dbReference>
<dbReference type="PANTHER" id="PTHR42850:SF2">
    <property type="entry name" value="BLL5683 PROTEIN"/>
    <property type="match status" value="1"/>
</dbReference>
<sequence>MQSIAVITDIHGNAAALEAVLKDISGRGLRRIVCLGDVVGIGPDTDRVFELLLAQEEITLITGNHDIALQRAFRGEEPPPGHHAERAHHEWLAQRISPQYIGLMSKWPMSETAYIEGVPLLFTHYHLGPDGWYLPVDWSPTAEGLNQLYADTQYRLVAFGHHHVVHHFHAGKATFFNPGALGCAHSEQSIAKYGIVTVQSGRVTAETVEIAYDNSGFLRSYEQLGVPDKDAILRIFHGRVSH</sequence>
<dbReference type="PIRSF" id="PIRSF000883">
    <property type="entry name" value="Pesterase_MJ0912"/>
    <property type="match status" value="1"/>
</dbReference>
<dbReference type="Pfam" id="PF12850">
    <property type="entry name" value="Metallophos_2"/>
    <property type="match status" value="1"/>
</dbReference>